<dbReference type="STRING" id="1661398.A0A482VJA9"/>
<dbReference type="PANTHER" id="PTHR13703">
    <property type="entry name" value="SMAD"/>
    <property type="match status" value="1"/>
</dbReference>
<dbReference type="Gene3D" id="3.90.520.10">
    <property type="entry name" value="SMAD MH1 domain"/>
    <property type="match status" value="1"/>
</dbReference>
<protein>
    <submittedName>
        <fullName evidence="2">MH1 domain containing protein</fullName>
    </submittedName>
</protein>
<dbReference type="PANTHER" id="PTHR13703:SF61">
    <property type="entry name" value="PROTEIN MOTHERS AGAINST DPP"/>
    <property type="match status" value="1"/>
</dbReference>
<dbReference type="GO" id="GO:0000978">
    <property type="term" value="F:RNA polymerase II cis-regulatory region sequence-specific DNA binding"/>
    <property type="evidence" value="ECO:0007669"/>
    <property type="project" value="TreeGrafter"/>
</dbReference>
<dbReference type="InterPro" id="IPR013019">
    <property type="entry name" value="MAD_homology_MH1"/>
</dbReference>
<dbReference type="InterPro" id="IPR013790">
    <property type="entry name" value="Dwarfin"/>
</dbReference>
<dbReference type="Proteomes" id="UP000292052">
    <property type="component" value="Unassembled WGS sequence"/>
</dbReference>
<dbReference type="InterPro" id="IPR036578">
    <property type="entry name" value="SMAD_MH1_sf"/>
</dbReference>
<dbReference type="GO" id="GO:0060395">
    <property type="term" value="P:SMAD protein signal transduction"/>
    <property type="evidence" value="ECO:0007669"/>
    <property type="project" value="TreeGrafter"/>
</dbReference>
<dbReference type="OrthoDB" id="5794312at2759"/>
<organism evidence="2 3">
    <name type="scientific">Asbolus verrucosus</name>
    <name type="common">Desert ironclad beetle</name>
    <dbReference type="NCBI Taxonomy" id="1661398"/>
    <lineage>
        <taxon>Eukaryota</taxon>
        <taxon>Metazoa</taxon>
        <taxon>Ecdysozoa</taxon>
        <taxon>Arthropoda</taxon>
        <taxon>Hexapoda</taxon>
        <taxon>Insecta</taxon>
        <taxon>Pterygota</taxon>
        <taxon>Neoptera</taxon>
        <taxon>Endopterygota</taxon>
        <taxon>Coleoptera</taxon>
        <taxon>Polyphaga</taxon>
        <taxon>Cucujiformia</taxon>
        <taxon>Tenebrionidae</taxon>
        <taxon>Pimeliinae</taxon>
        <taxon>Asbolus</taxon>
    </lineage>
</organism>
<evidence type="ECO:0000313" key="3">
    <source>
        <dbReference type="Proteomes" id="UP000292052"/>
    </source>
</evidence>
<feature type="domain" description="MH1" evidence="1">
    <location>
        <begin position="26"/>
        <end position="70"/>
    </location>
</feature>
<dbReference type="GO" id="GO:0009653">
    <property type="term" value="P:anatomical structure morphogenesis"/>
    <property type="evidence" value="ECO:0007669"/>
    <property type="project" value="TreeGrafter"/>
</dbReference>
<feature type="non-terminal residue" evidence="2">
    <location>
        <position position="70"/>
    </location>
</feature>
<evidence type="ECO:0000259" key="1">
    <source>
        <dbReference type="PROSITE" id="PS51075"/>
    </source>
</evidence>
<proteinExistence type="predicted"/>
<dbReference type="EMBL" id="QDEB01092597">
    <property type="protein sequence ID" value="RZC33031.1"/>
    <property type="molecule type" value="Genomic_DNA"/>
</dbReference>
<keyword evidence="3" id="KW-1185">Reference proteome</keyword>
<evidence type="ECO:0000313" key="2">
    <source>
        <dbReference type="EMBL" id="RZC33031.1"/>
    </source>
</evidence>
<accession>A0A482VJA9</accession>
<dbReference type="GO" id="GO:0030154">
    <property type="term" value="P:cell differentiation"/>
    <property type="evidence" value="ECO:0007669"/>
    <property type="project" value="TreeGrafter"/>
</dbReference>
<sequence>MKTNEEESSNRGPISTLNSLFSFTSPTVKKLLGWKQGDEEEQWAEKAIDSLVKKLKKRKGAIKELEQILS</sequence>
<dbReference type="GO" id="GO:0071144">
    <property type="term" value="C:heteromeric SMAD protein complex"/>
    <property type="evidence" value="ECO:0007669"/>
    <property type="project" value="TreeGrafter"/>
</dbReference>
<dbReference type="GO" id="GO:0030509">
    <property type="term" value="P:BMP signaling pathway"/>
    <property type="evidence" value="ECO:0007669"/>
    <property type="project" value="TreeGrafter"/>
</dbReference>
<dbReference type="GO" id="GO:0070411">
    <property type="term" value="F:I-SMAD binding"/>
    <property type="evidence" value="ECO:0007669"/>
    <property type="project" value="TreeGrafter"/>
</dbReference>
<dbReference type="SUPFAM" id="SSF56366">
    <property type="entry name" value="SMAD MH1 domain"/>
    <property type="match status" value="1"/>
</dbReference>
<gene>
    <name evidence="2" type="ORF">BDFB_014353</name>
</gene>
<comment type="caution">
    <text evidence="2">The sequence shown here is derived from an EMBL/GenBank/DDBJ whole genome shotgun (WGS) entry which is preliminary data.</text>
</comment>
<dbReference type="PROSITE" id="PS51075">
    <property type="entry name" value="MH1"/>
    <property type="match status" value="1"/>
</dbReference>
<name>A0A482VJA9_ASBVE</name>
<reference evidence="2 3" key="1">
    <citation type="submission" date="2017-03" db="EMBL/GenBank/DDBJ databases">
        <title>Genome of the blue death feigning beetle - Asbolus verrucosus.</title>
        <authorList>
            <person name="Rider S.D."/>
        </authorList>
    </citation>
    <scope>NUCLEOTIDE SEQUENCE [LARGE SCALE GENOMIC DNA]</scope>
    <source>
        <strain evidence="2">Butters</strain>
        <tissue evidence="2">Head and leg muscle</tissue>
    </source>
</reference>
<dbReference type="GO" id="GO:0000981">
    <property type="term" value="F:DNA-binding transcription factor activity, RNA polymerase II-specific"/>
    <property type="evidence" value="ECO:0007669"/>
    <property type="project" value="TreeGrafter"/>
</dbReference>
<dbReference type="AlphaFoldDB" id="A0A482VJA9"/>